<proteinExistence type="predicted"/>
<dbReference type="PROSITE" id="PS00108">
    <property type="entry name" value="PROTEIN_KINASE_ST"/>
    <property type="match status" value="1"/>
</dbReference>
<keyword evidence="4" id="KW-0418">Kinase</keyword>
<feature type="binding site" evidence="6">
    <location>
        <position position="54"/>
    </location>
    <ligand>
        <name>ATP</name>
        <dbReference type="ChEBI" id="CHEBI:30616"/>
    </ligand>
</feature>
<feature type="domain" description="AGC-kinase C-terminal" evidence="9">
    <location>
        <begin position="345"/>
        <end position="418"/>
    </location>
</feature>
<dbReference type="PANTHER" id="PTHR24355">
    <property type="entry name" value="G PROTEIN-COUPLED RECEPTOR KINASE/RIBOSOMAL PROTEIN S6 KINASE"/>
    <property type="match status" value="1"/>
</dbReference>
<evidence type="ECO:0000313" key="11">
    <source>
        <dbReference type="Proteomes" id="UP001165065"/>
    </source>
</evidence>
<dbReference type="PROSITE" id="PS51285">
    <property type="entry name" value="AGC_KINASE_CTER"/>
    <property type="match status" value="1"/>
</dbReference>
<evidence type="ECO:0000259" key="8">
    <source>
        <dbReference type="PROSITE" id="PS50011"/>
    </source>
</evidence>
<evidence type="ECO:0008006" key="12">
    <source>
        <dbReference type="Google" id="ProtNLM"/>
    </source>
</evidence>
<dbReference type="PANTHER" id="PTHR24355:SF18">
    <property type="entry name" value="G PROTEIN-COUPLED RECEPTOR KINASE"/>
    <property type="match status" value="1"/>
</dbReference>
<sequence>MGNCLSEEEYDMSKLGFDFFSEERIIGKGGFGIVYAVRKKFASDEENEVFYAAKELDKYKICMVKGLPQMILNELKIMIEISEGFEGRGAKFLMNMECAFMSTDKLYIVQDLMDGGDLHFNMMHRTRLKRFDLTRIKWYAACCVLGLEEIHKLGFLHRDIKPANMLLGKDGYAKLADFGLCGRLNSNGHCYARGGTLSFMSPESRNKEKRGRHGIEHDFFGMGVMLYVMFTCQYPFSKFGNFNTVIAAHLSEMSVGKPDATPGGSPQDLTYDQGTGSAASSALREAALELEAAALPAHYQLDEKQLRRLPNNESKDFIKGLLMMNERYRLGTKGAGQVMKHNFFEGIDFQAMKDHTATPPSIPDTSRASVHTGEMDLMKLLGGLDPKEEESRPALTEEQQIHFKDFKYNPYLTNPHKNQMVRTQIRRMSLAPEDHVMLPDGTPSRDSDGEKDNSIIKENGSRKPTERGRRKSSSGSPMMLTDLGGIQEEKIDPRTGRAITSENPYNNYDPADLGNLPKDTLTPKNQINIGSRKIFPMETVQDVAGGSKYEVSESGGNSSSLLPEFEATSQELSSLEENRMKQGVYTETQSLMEMKSRLENLLQETKSLSEKSPENLQEVYKGAVAKCKEDLAEVNEKLDQLRGGRRLSAPTIPPQFILNRDELEGGKDNQ</sequence>
<evidence type="ECO:0000256" key="7">
    <source>
        <dbReference type="SAM" id="MobiDB-lite"/>
    </source>
</evidence>
<dbReference type="Gene3D" id="1.10.510.10">
    <property type="entry name" value="Transferase(Phosphotransferase) domain 1"/>
    <property type="match status" value="2"/>
</dbReference>
<feature type="domain" description="Protein kinase" evidence="8">
    <location>
        <begin position="20"/>
        <end position="344"/>
    </location>
</feature>
<evidence type="ECO:0000313" key="10">
    <source>
        <dbReference type="EMBL" id="GMI21541.1"/>
    </source>
</evidence>
<reference evidence="11" key="1">
    <citation type="journal article" date="2023" name="Commun. Biol.">
        <title>Genome analysis of Parmales, the sister group of diatoms, reveals the evolutionary specialization of diatoms from phago-mixotrophs to photoautotrophs.</title>
        <authorList>
            <person name="Ban H."/>
            <person name="Sato S."/>
            <person name="Yoshikawa S."/>
            <person name="Yamada K."/>
            <person name="Nakamura Y."/>
            <person name="Ichinomiya M."/>
            <person name="Sato N."/>
            <person name="Blanc-Mathieu R."/>
            <person name="Endo H."/>
            <person name="Kuwata A."/>
            <person name="Ogata H."/>
        </authorList>
    </citation>
    <scope>NUCLEOTIDE SEQUENCE [LARGE SCALE GENOMIC DNA]</scope>
</reference>
<dbReference type="PROSITE" id="PS00107">
    <property type="entry name" value="PROTEIN_KINASE_ATP"/>
    <property type="match status" value="1"/>
</dbReference>
<feature type="region of interest" description="Disordered" evidence="7">
    <location>
        <begin position="642"/>
        <end position="670"/>
    </location>
</feature>
<evidence type="ECO:0000256" key="4">
    <source>
        <dbReference type="ARBA" id="ARBA00022777"/>
    </source>
</evidence>
<dbReference type="Pfam" id="PF00069">
    <property type="entry name" value="Pkinase"/>
    <property type="match status" value="1"/>
</dbReference>
<keyword evidence="11" id="KW-1185">Reference proteome</keyword>
<evidence type="ECO:0000256" key="1">
    <source>
        <dbReference type="ARBA" id="ARBA00022527"/>
    </source>
</evidence>
<keyword evidence="3 6" id="KW-0547">Nucleotide-binding</keyword>
<keyword evidence="1" id="KW-0723">Serine/threonine-protein kinase</keyword>
<accession>A0A9W7L2I8</accession>
<dbReference type="Proteomes" id="UP001165065">
    <property type="component" value="Unassembled WGS sequence"/>
</dbReference>
<protein>
    <recommendedName>
        <fullName evidence="12">Protein kinase domain-containing protein</fullName>
    </recommendedName>
</protein>
<evidence type="ECO:0000256" key="6">
    <source>
        <dbReference type="PROSITE-ProRule" id="PRU10141"/>
    </source>
</evidence>
<dbReference type="SMART" id="SM00220">
    <property type="entry name" value="S_TKc"/>
    <property type="match status" value="1"/>
</dbReference>
<gene>
    <name evidence="10" type="ORF">TrCOL_g9949</name>
</gene>
<evidence type="ECO:0000256" key="2">
    <source>
        <dbReference type="ARBA" id="ARBA00022679"/>
    </source>
</evidence>
<dbReference type="InterPro" id="IPR008271">
    <property type="entry name" value="Ser/Thr_kinase_AS"/>
</dbReference>
<dbReference type="GO" id="GO:0005524">
    <property type="term" value="F:ATP binding"/>
    <property type="evidence" value="ECO:0007669"/>
    <property type="project" value="UniProtKB-UniRule"/>
</dbReference>
<feature type="compositionally biased region" description="Basic and acidic residues" evidence="7">
    <location>
        <begin position="432"/>
        <end position="467"/>
    </location>
</feature>
<dbReference type="SUPFAM" id="SSF56112">
    <property type="entry name" value="Protein kinase-like (PK-like)"/>
    <property type="match status" value="1"/>
</dbReference>
<dbReference type="AlphaFoldDB" id="A0A9W7L2I8"/>
<feature type="region of interest" description="Disordered" evidence="7">
    <location>
        <begin position="497"/>
        <end position="520"/>
    </location>
</feature>
<dbReference type="Gene3D" id="3.30.200.20">
    <property type="entry name" value="Phosphorylase Kinase, domain 1"/>
    <property type="match status" value="1"/>
</dbReference>
<evidence type="ECO:0000256" key="5">
    <source>
        <dbReference type="ARBA" id="ARBA00022840"/>
    </source>
</evidence>
<dbReference type="InterPro" id="IPR000961">
    <property type="entry name" value="AGC-kinase_C"/>
</dbReference>
<dbReference type="InterPro" id="IPR000719">
    <property type="entry name" value="Prot_kinase_dom"/>
</dbReference>
<dbReference type="EMBL" id="BRYA01000531">
    <property type="protein sequence ID" value="GMI21541.1"/>
    <property type="molecule type" value="Genomic_DNA"/>
</dbReference>
<comment type="caution">
    <text evidence="10">The sequence shown here is derived from an EMBL/GenBank/DDBJ whole genome shotgun (WGS) entry which is preliminary data.</text>
</comment>
<keyword evidence="5 6" id="KW-0067">ATP-binding</keyword>
<keyword evidence="2" id="KW-0808">Transferase</keyword>
<organism evidence="10 11">
    <name type="scientific">Triparma columacea</name>
    <dbReference type="NCBI Taxonomy" id="722753"/>
    <lineage>
        <taxon>Eukaryota</taxon>
        <taxon>Sar</taxon>
        <taxon>Stramenopiles</taxon>
        <taxon>Ochrophyta</taxon>
        <taxon>Bolidophyceae</taxon>
        <taxon>Parmales</taxon>
        <taxon>Triparmaceae</taxon>
        <taxon>Triparma</taxon>
    </lineage>
</organism>
<name>A0A9W7L2I8_9STRA</name>
<dbReference type="PROSITE" id="PS50011">
    <property type="entry name" value="PROTEIN_KINASE_DOM"/>
    <property type="match status" value="1"/>
</dbReference>
<dbReference type="InterPro" id="IPR017441">
    <property type="entry name" value="Protein_kinase_ATP_BS"/>
</dbReference>
<dbReference type="GO" id="GO:0004674">
    <property type="term" value="F:protein serine/threonine kinase activity"/>
    <property type="evidence" value="ECO:0007669"/>
    <property type="project" value="UniProtKB-KW"/>
</dbReference>
<evidence type="ECO:0000256" key="3">
    <source>
        <dbReference type="ARBA" id="ARBA00022741"/>
    </source>
</evidence>
<feature type="region of interest" description="Disordered" evidence="7">
    <location>
        <begin position="430"/>
        <end position="482"/>
    </location>
</feature>
<feature type="compositionally biased region" description="Basic and acidic residues" evidence="7">
    <location>
        <begin position="659"/>
        <end position="670"/>
    </location>
</feature>
<evidence type="ECO:0000259" key="9">
    <source>
        <dbReference type="PROSITE" id="PS51285"/>
    </source>
</evidence>
<dbReference type="InterPro" id="IPR011009">
    <property type="entry name" value="Kinase-like_dom_sf"/>
</dbReference>
<dbReference type="OrthoDB" id="4062651at2759"/>